<dbReference type="Gene3D" id="3.40.50.10490">
    <property type="entry name" value="Glucose-6-phosphate isomerase like protein, domain 1"/>
    <property type="match status" value="1"/>
</dbReference>
<dbReference type="GO" id="GO:0097367">
    <property type="term" value="F:carbohydrate derivative binding"/>
    <property type="evidence" value="ECO:0007669"/>
    <property type="project" value="InterPro"/>
</dbReference>
<proteinExistence type="predicted"/>
<name>X0S0I2_9ZZZZ</name>
<dbReference type="AlphaFoldDB" id="X0S0I2"/>
<protein>
    <recommendedName>
        <fullName evidence="1">SIS domain-containing protein</fullName>
    </recommendedName>
</protein>
<sequence>MEDVKKQWPRNYPVSDKSFLEICKEFLDKIEERQAKNFVKAGKIMGDNMMAGGLVKLVGTGGHTYLPVLDMSHRAGGFVTVNPTLDVSSSPINGGTRSIRLERVHGYFRALMDYFRVKKDDVVIIFNNIGVNAGTIDAALECKERGATVIGVGSSIWQEDIPMDHYTRHKSKKNLMDIVDLFIDDYNPIGDTVIKIEGFDRSICPISTVADGYIVRRMEQETVKYMLSKGSKPIMWVSANCEGGDEANAAYEEEYWYKVKML</sequence>
<dbReference type="EMBL" id="BARS01000262">
    <property type="protein sequence ID" value="GAF74569.1"/>
    <property type="molecule type" value="Genomic_DNA"/>
</dbReference>
<dbReference type="SUPFAM" id="SSF53697">
    <property type="entry name" value="SIS domain"/>
    <property type="match status" value="1"/>
</dbReference>
<dbReference type="InterPro" id="IPR001347">
    <property type="entry name" value="SIS_dom"/>
</dbReference>
<dbReference type="InterPro" id="IPR046348">
    <property type="entry name" value="SIS_dom_sf"/>
</dbReference>
<evidence type="ECO:0000313" key="2">
    <source>
        <dbReference type="EMBL" id="GAF74569.1"/>
    </source>
</evidence>
<evidence type="ECO:0000259" key="1">
    <source>
        <dbReference type="Pfam" id="PF13580"/>
    </source>
</evidence>
<comment type="caution">
    <text evidence="2">The sequence shown here is derived from an EMBL/GenBank/DDBJ whole genome shotgun (WGS) entry which is preliminary data.</text>
</comment>
<dbReference type="Pfam" id="PF13580">
    <property type="entry name" value="SIS_2"/>
    <property type="match status" value="1"/>
</dbReference>
<dbReference type="NCBIfam" id="NF002805">
    <property type="entry name" value="PRK02947.1"/>
    <property type="match status" value="1"/>
</dbReference>
<feature type="domain" description="SIS" evidence="1">
    <location>
        <begin position="19"/>
        <end position="154"/>
    </location>
</feature>
<gene>
    <name evidence="2" type="ORF">S01H1_00698</name>
</gene>
<organism evidence="2">
    <name type="scientific">marine sediment metagenome</name>
    <dbReference type="NCBI Taxonomy" id="412755"/>
    <lineage>
        <taxon>unclassified sequences</taxon>
        <taxon>metagenomes</taxon>
        <taxon>ecological metagenomes</taxon>
    </lineage>
</organism>
<accession>X0S0I2</accession>
<dbReference type="GO" id="GO:1901135">
    <property type="term" value="P:carbohydrate derivative metabolic process"/>
    <property type="evidence" value="ECO:0007669"/>
    <property type="project" value="InterPro"/>
</dbReference>
<reference evidence="2" key="1">
    <citation type="journal article" date="2014" name="Front. Microbiol.">
        <title>High frequency of phylogenetically diverse reductive dehalogenase-homologous genes in deep subseafloor sedimentary metagenomes.</title>
        <authorList>
            <person name="Kawai M."/>
            <person name="Futagami T."/>
            <person name="Toyoda A."/>
            <person name="Takaki Y."/>
            <person name="Nishi S."/>
            <person name="Hori S."/>
            <person name="Arai W."/>
            <person name="Tsubouchi T."/>
            <person name="Morono Y."/>
            <person name="Uchiyama I."/>
            <person name="Ito T."/>
            <person name="Fujiyama A."/>
            <person name="Inagaki F."/>
            <person name="Takami H."/>
        </authorList>
    </citation>
    <scope>NUCLEOTIDE SEQUENCE</scope>
    <source>
        <strain evidence="2">Expedition CK06-06</strain>
    </source>
</reference>